<reference evidence="2 3" key="1">
    <citation type="submission" date="2024-01" db="EMBL/GenBank/DDBJ databases">
        <title>Genome assemblies of Stephania.</title>
        <authorList>
            <person name="Yang L."/>
        </authorList>
    </citation>
    <scope>NUCLEOTIDE SEQUENCE [LARGE SCALE GENOMIC DNA]</scope>
    <source>
        <strain evidence="2">YNDBR</strain>
        <tissue evidence="2">Leaf</tissue>
    </source>
</reference>
<proteinExistence type="predicted"/>
<evidence type="ECO:0000256" key="1">
    <source>
        <dbReference type="SAM" id="MobiDB-lite"/>
    </source>
</evidence>
<dbReference type="EMBL" id="JBBNAF010000012">
    <property type="protein sequence ID" value="KAK9093196.1"/>
    <property type="molecule type" value="Genomic_DNA"/>
</dbReference>
<organism evidence="2 3">
    <name type="scientific">Stephania yunnanensis</name>
    <dbReference type="NCBI Taxonomy" id="152371"/>
    <lineage>
        <taxon>Eukaryota</taxon>
        <taxon>Viridiplantae</taxon>
        <taxon>Streptophyta</taxon>
        <taxon>Embryophyta</taxon>
        <taxon>Tracheophyta</taxon>
        <taxon>Spermatophyta</taxon>
        <taxon>Magnoliopsida</taxon>
        <taxon>Ranunculales</taxon>
        <taxon>Menispermaceae</taxon>
        <taxon>Menispermoideae</taxon>
        <taxon>Cissampelideae</taxon>
        <taxon>Stephania</taxon>
    </lineage>
</organism>
<sequence length="196" mass="21912">MRPPSRHAKFFSSLKQVEKRLQSEPPQSPNQSSPSKSTDDLDSPLYLNFHSNHTSSSSSSYSSIHPPREFFSESPNSVQITALEKPSKREESGGDDVEELIGVLGLMELKGNYYGELMRRGEDGFYGKIVGAKGPKCEKEVKRLDGWIEHLLRERREDLRIGHLLLCKAASLAVGGLGEIEFPSTVQEFLEHDPPT</sequence>
<evidence type="ECO:0000313" key="2">
    <source>
        <dbReference type="EMBL" id="KAK9093196.1"/>
    </source>
</evidence>
<gene>
    <name evidence="2" type="ORF">Syun_028107</name>
</gene>
<feature type="compositionally biased region" description="Low complexity" evidence="1">
    <location>
        <begin position="23"/>
        <end position="36"/>
    </location>
</feature>
<comment type="caution">
    <text evidence="2">The sequence shown here is derived from an EMBL/GenBank/DDBJ whole genome shotgun (WGS) entry which is preliminary data.</text>
</comment>
<protein>
    <submittedName>
        <fullName evidence="2">Uncharacterized protein</fullName>
    </submittedName>
</protein>
<dbReference type="AlphaFoldDB" id="A0AAP0HQU2"/>
<feature type="region of interest" description="Disordered" evidence="1">
    <location>
        <begin position="1"/>
        <end position="76"/>
    </location>
</feature>
<evidence type="ECO:0000313" key="3">
    <source>
        <dbReference type="Proteomes" id="UP001420932"/>
    </source>
</evidence>
<name>A0AAP0HQU2_9MAGN</name>
<dbReference type="Proteomes" id="UP001420932">
    <property type="component" value="Unassembled WGS sequence"/>
</dbReference>
<keyword evidence="3" id="KW-1185">Reference proteome</keyword>
<accession>A0AAP0HQU2</accession>